<gene>
    <name evidence="2" type="ORF">FEF10_08415</name>
</gene>
<name>A0ABY2VQU4_9PSED</name>
<evidence type="ECO:0000259" key="1">
    <source>
        <dbReference type="PROSITE" id="PS50883"/>
    </source>
</evidence>
<feature type="domain" description="EAL" evidence="1">
    <location>
        <begin position="1"/>
        <end position="106"/>
    </location>
</feature>
<dbReference type="Gene3D" id="3.20.20.450">
    <property type="entry name" value="EAL domain"/>
    <property type="match status" value="1"/>
</dbReference>
<dbReference type="SUPFAM" id="SSF141868">
    <property type="entry name" value="EAL domain-like"/>
    <property type="match status" value="1"/>
</dbReference>
<dbReference type="EMBL" id="VAVY01000001">
    <property type="protein sequence ID" value="TMM67457.1"/>
    <property type="molecule type" value="Genomic_DNA"/>
</dbReference>
<protein>
    <submittedName>
        <fullName evidence="2">EAL domain-containing protein</fullName>
    </submittedName>
</protein>
<comment type="caution">
    <text evidence="2">The sequence shown here is derived from an EMBL/GenBank/DDBJ whole genome shotgun (WGS) entry which is preliminary data.</text>
</comment>
<evidence type="ECO:0000313" key="3">
    <source>
        <dbReference type="Proteomes" id="UP000310095"/>
    </source>
</evidence>
<keyword evidence="3" id="KW-1185">Reference proteome</keyword>
<reference evidence="2 3" key="1">
    <citation type="submission" date="2019-05" db="EMBL/GenBank/DDBJ databases">
        <title>Identification and Biocontrol Activity Analysis of Biocontrol Strain PF-1 Based on Genome-wide Data.</title>
        <authorList>
            <person name="Qi J."/>
        </authorList>
    </citation>
    <scope>NUCLEOTIDE SEQUENCE [LARGE SCALE GENOMIC DNA]</scope>
    <source>
        <strain evidence="2 3">PF-1</strain>
    </source>
</reference>
<dbReference type="InterPro" id="IPR035919">
    <property type="entry name" value="EAL_sf"/>
</dbReference>
<dbReference type="Proteomes" id="UP000310095">
    <property type="component" value="Unassembled WGS sequence"/>
</dbReference>
<proteinExistence type="predicted"/>
<evidence type="ECO:0000313" key="2">
    <source>
        <dbReference type="EMBL" id="TMM67457.1"/>
    </source>
</evidence>
<organism evidence="2 3">
    <name type="scientific">Pseudomonas protegens</name>
    <dbReference type="NCBI Taxonomy" id="380021"/>
    <lineage>
        <taxon>Bacteria</taxon>
        <taxon>Pseudomonadati</taxon>
        <taxon>Pseudomonadota</taxon>
        <taxon>Gammaproteobacteria</taxon>
        <taxon>Pseudomonadales</taxon>
        <taxon>Pseudomonadaceae</taxon>
        <taxon>Pseudomonas</taxon>
    </lineage>
</organism>
<sequence>MGVGLFHDDFDKGYGSHVPPVSPSFSELKMERIQVHDCNANEELAQAPTCIARLGHPSGLPVMAGSLETAQELDLLHKIDCTQIQDFLIFHAMSSDQFRQLLSHDGPANAYGLASGC</sequence>
<accession>A0ABY2VQU4</accession>
<dbReference type="InterPro" id="IPR001633">
    <property type="entry name" value="EAL_dom"/>
</dbReference>
<dbReference type="PROSITE" id="PS50883">
    <property type="entry name" value="EAL"/>
    <property type="match status" value="1"/>
</dbReference>